<reference evidence="11 12" key="1">
    <citation type="journal article" date="2018" name="ISME J.">
        <title>Endosymbiont genomes yield clues of tubeworm success.</title>
        <authorList>
            <person name="Li Y."/>
            <person name="Liles M.R."/>
            <person name="Halanych K.M."/>
        </authorList>
    </citation>
    <scope>NUCLEOTIDE SEQUENCE [LARGE SCALE GENOMIC DNA]</scope>
    <source>
        <strain evidence="11">A1464</strain>
    </source>
</reference>
<keyword evidence="12" id="KW-1185">Reference proteome</keyword>
<keyword evidence="4" id="KW-1003">Cell membrane</keyword>
<evidence type="ECO:0000256" key="2">
    <source>
        <dbReference type="ARBA" id="ARBA00006555"/>
    </source>
</evidence>
<keyword evidence="8" id="KW-1133">Transmembrane helix</keyword>
<keyword evidence="9" id="KW-0472">Membrane</keyword>
<evidence type="ECO:0000259" key="10">
    <source>
        <dbReference type="PROSITE" id="PS52015"/>
    </source>
</evidence>
<protein>
    <recommendedName>
        <fullName evidence="10">TonB C-terminal domain-containing protein</fullName>
    </recommendedName>
</protein>
<dbReference type="NCBIfam" id="TIGR01352">
    <property type="entry name" value="tonB_Cterm"/>
    <property type="match status" value="1"/>
</dbReference>
<dbReference type="PANTHER" id="PTHR33446">
    <property type="entry name" value="PROTEIN TONB-RELATED"/>
    <property type="match status" value="1"/>
</dbReference>
<dbReference type="EMBL" id="QFXC01000013">
    <property type="protein sequence ID" value="RDH81584.1"/>
    <property type="molecule type" value="Genomic_DNA"/>
</dbReference>
<gene>
    <name evidence="11" type="ORF">DIZ80_16045</name>
</gene>
<dbReference type="GO" id="GO:0015031">
    <property type="term" value="P:protein transport"/>
    <property type="evidence" value="ECO:0007669"/>
    <property type="project" value="UniProtKB-KW"/>
</dbReference>
<evidence type="ECO:0000256" key="3">
    <source>
        <dbReference type="ARBA" id="ARBA00022448"/>
    </source>
</evidence>
<sequence length="227" mass="26027">MFKCSKKIIVIALAFSGLVHGVFIFYYINDFSYGGVEEVSNFISVKLEAKNNRVEKVSSKKSNKLKKIDNHKSVVNDYHEVKSPSVKKEPEEIIEFSAIDESDEELDELDRGNDYQEKIVELAEAENRELLGEQKNLLLGLLHREINKHKNYPFMAIRQRREGLVKIKFMLYPDGQVSNIAIVKSSRYGLLDEAAKSAVMDASPFLIAENHLKKAELFNIDIDFRLN</sequence>
<dbReference type="PROSITE" id="PS52015">
    <property type="entry name" value="TONB_CTD"/>
    <property type="match status" value="1"/>
</dbReference>
<comment type="similarity">
    <text evidence="2">Belongs to the TonB family.</text>
</comment>
<accession>A0A370DB33</accession>
<keyword evidence="5" id="KW-0997">Cell inner membrane</keyword>
<dbReference type="AlphaFoldDB" id="A0A370DB33"/>
<dbReference type="GO" id="GO:0098797">
    <property type="term" value="C:plasma membrane protein complex"/>
    <property type="evidence" value="ECO:0007669"/>
    <property type="project" value="TreeGrafter"/>
</dbReference>
<evidence type="ECO:0000313" key="11">
    <source>
        <dbReference type="EMBL" id="RDH81584.1"/>
    </source>
</evidence>
<evidence type="ECO:0000256" key="1">
    <source>
        <dbReference type="ARBA" id="ARBA00004383"/>
    </source>
</evidence>
<keyword evidence="6" id="KW-0812">Transmembrane</keyword>
<dbReference type="InterPro" id="IPR006260">
    <property type="entry name" value="TonB/TolA_C"/>
</dbReference>
<dbReference type="GO" id="GO:0031992">
    <property type="term" value="F:energy transducer activity"/>
    <property type="evidence" value="ECO:0007669"/>
    <property type="project" value="TreeGrafter"/>
</dbReference>
<organism evidence="11 12">
    <name type="scientific">endosymbiont of Galathealinum brachiosum</name>
    <dbReference type="NCBI Taxonomy" id="2200906"/>
    <lineage>
        <taxon>Bacteria</taxon>
        <taxon>Pseudomonadati</taxon>
        <taxon>Pseudomonadota</taxon>
        <taxon>Gammaproteobacteria</taxon>
        <taxon>sulfur-oxidizing symbionts</taxon>
    </lineage>
</organism>
<evidence type="ECO:0000256" key="9">
    <source>
        <dbReference type="ARBA" id="ARBA00023136"/>
    </source>
</evidence>
<comment type="caution">
    <text evidence="11">The sequence shown here is derived from an EMBL/GenBank/DDBJ whole genome shotgun (WGS) entry which is preliminary data.</text>
</comment>
<dbReference type="PANTHER" id="PTHR33446:SF2">
    <property type="entry name" value="PROTEIN TONB"/>
    <property type="match status" value="1"/>
</dbReference>
<evidence type="ECO:0000256" key="5">
    <source>
        <dbReference type="ARBA" id="ARBA00022519"/>
    </source>
</evidence>
<proteinExistence type="inferred from homology"/>
<evidence type="ECO:0000256" key="8">
    <source>
        <dbReference type="ARBA" id="ARBA00022989"/>
    </source>
</evidence>
<dbReference type="Proteomes" id="UP000254266">
    <property type="component" value="Unassembled WGS sequence"/>
</dbReference>
<keyword evidence="3" id="KW-0813">Transport</keyword>
<dbReference type="InterPro" id="IPR051045">
    <property type="entry name" value="TonB-dependent_transducer"/>
</dbReference>
<dbReference type="Pfam" id="PF03544">
    <property type="entry name" value="TonB_C"/>
    <property type="match status" value="1"/>
</dbReference>
<evidence type="ECO:0000313" key="12">
    <source>
        <dbReference type="Proteomes" id="UP000254266"/>
    </source>
</evidence>
<keyword evidence="7" id="KW-0653">Protein transport</keyword>
<name>A0A370DB33_9GAMM</name>
<evidence type="ECO:0000256" key="7">
    <source>
        <dbReference type="ARBA" id="ARBA00022927"/>
    </source>
</evidence>
<dbReference type="GO" id="GO:0055085">
    <property type="term" value="P:transmembrane transport"/>
    <property type="evidence" value="ECO:0007669"/>
    <property type="project" value="InterPro"/>
</dbReference>
<dbReference type="SUPFAM" id="SSF74653">
    <property type="entry name" value="TolA/TonB C-terminal domain"/>
    <property type="match status" value="1"/>
</dbReference>
<dbReference type="Gene3D" id="3.30.1150.10">
    <property type="match status" value="1"/>
</dbReference>
<comment type="subcellular location">
    <subcellularLocation>
        <location evidence="1">Cell inner membrane</location>
        <topology evidence="1">Single-pass membrane protein</topology>
        <orientation evidence="1">Periplasmic side</orientation>
    </subcellularLocation>
</comment>
<feature type="domain" description="TonB C-terminal" evidence="10">
    <location>
        <begin position="137"/>
        <end position="227"/>
    </location>
</feature>
<evidence type="ECO:0000256" key="6">
    <source>
        <dbReference type="ARBA" id="ARBA00022692"/>
    </source>
</evidence>
<dbReference type="InterPro" id="IPR037682">
    <property type="entry name" value="TonB_C"/>
</dbReference>
<evidence type="ECO:0000256" key="4">
    <source>
        <dbReference type="ARBA" id="ARBA00022475"/>
    </source>
</evidence>